<organism evidence="2 3">
    <name type="scientific">Romanomermis culicivorax</name>
    <name type="common">Nematode worm</name>
    <dbReference type="NCBI Taxonomy" id="13658"/>
    <lineage>
        <taxon>Eukaryota</taxon>
        <taxon>Metazoa</taxon>
        <taxon>Ecdysozoa</taxon>
        <taxon>Nematoda</taxon>
        <taxon>Enoplea</taxon>
        <taxon>Dorylaimia</taxon>
        <taxon>Mermithida</taxon>
        <taxon>Mermithoidea</taxon>
        <taxon>Mermithidae</taxon>
        <taxon>Romanomermis</taxon>
    </lineage>
</organism>
<reference evidence="3" key="1">
    <citation type="submission" date="2022-11" db="UniProtKB">
        <authorList>
            <consortium name="WormBaseParasite"/>
        </authorList>
    </citation>
    <scope>IDENTIFICATION</scope>
</reference>
<proteinExistence type="predicted"/>
<evidence type="ECO:0000256" key="1">
    <source>
        <dbReference type="SAM" id="MobiDB-lite"/>
    </source>
</evidence>
<feature type="region of interest" description="Disordered" evidence="1">
    <location>
        <begin position="43"/>
        <end position="69"/>
    </location>
</feature>
<dbReference type="WBParaSite" id="nRc.2.0.1.t10445-RA">
    <property type="protein sequence ID" value="nRc.2.0.1.t10445-RA"/>
    <property type="gene ID" value="nRc.2.0.1.g10445"/>
</dbReference>
<protein>
    <submittedName>
        <fullName evidence="3">Uncharacterized protein</fullName>
    </submittedName>
</protein>
<evidence type="ECO:0000313" key="2">
    <source>
        <dbReference type="Proteomes" id="UP000887565"/>
    </source>
</evidence>
<evidence type="ECO:0000313" key="3">
    <source>
        <dbReference type="WBParaSite" id="nRc.2.0.1.t10445-RA"/>
    </source>
</evidence>
<name>A0A915I8F7_ROMCU</name>
<sequence length="69" mass="8060">MVKEEGHSLQKRNKLTLFKNRNLSIKGMPHDLKESKKIYVLNDEDADESPPKQSKIDDLFQNQQKYSGK</sequence>
<feature type="compositionally biased region" description="Polar residues" evidence="1">
    <location>
        <begin position="60"/>
        <end position="69"/>
    </location>
</feature>
<dbReference type="Proteomes" id="UP000887565">
    <property type="component" value="Unplaced"/>
</dbReference>
<keyword evidence="2" id="KW-1185">Reference proteome</keyword>
<accession>A0A915I8F7</accession>
<dbReference type="AlphaFoldDB" id="A0A915I8F7"/>